<dbReference type="GO" id="GO:0003677">
    <property type="term" value="F:DNA binding"/>
    <property type="evidence" value="ECO:0007669"/>
    <property type="project" value="UniProtKB-KW"/>
</dbReference>
<dbReference type="InterPro" id="IPR037402">
    <property type="entry name" value="YidZ_PBP2"/>
</dbReference>
<dbReference type="AlphaFoldDB" id="A0A512J9G6"/>
<dbReference type="Gene3D" id="3.40.190.10">
    <property type="entry name" value="Periplasmic binding protein-like II"/>
    <property type="match status" value="2"/>
</dbReference>
<dbReference type="Pfam" id="PF03466">
    <property type="entry name" value="LysR_substrate"/>
    <property type="match status" value="1"/>
</dbReference>
<dbReference type="InterPro" id="IPR036388">
    <property type="entry name" value="WH-like_DNA-bd_sf"/>
</dbReference>
<dbReference type="PROSITE" id="PS50931">
    <property type="entry name" value="HTH_LYSR"/>
    <property type="match status" value="1"/>
</dbReference>
<dbReference type="Gene3D" id="1.10.10.10">
    <property type="entry name" value="Winged helix-like DNA-binding domain superfamily/Winged helix DNA-binding domain"/>
    <property type="match status" value="1"/>
</dbReference>
<evidence type="ECO:0000313" key="10">
    <source>
        <dbReference type="Proteomes" id="UP001156856"/>
    </source>
</evidence>
<gene>
    <name evidence="8" type="ORF">GCM10007888_22940</name>
    <name evidence="7" type="ORF">MOX02_45470</name>
</gene>
<evidence type="ECO:0000256" key="5">
    <source>
        <dbReference type="ARBA" id="ARBA00023163"/>
    </source>
</evidence>
<dbReference type="InterPro" id="IPR036390">
    <property type="entry name" value="WH_DNA-bd_sf"/>
</dbReference>
<comment type="similarity">
    <text evidence="1">Belongs to the LysR transcriptional regulatory family.</text>
</comment>
<dbReference type="Proteomes" id="UP001156856">
    <property type="component" value="Unassembled WGS sequence"/>
</dbReference>
<feature type="domain" description="HTH lysR-type" evidence="6">
    <location>
        <begin position="10"/>
        <end position="67"/>
    </location>
</feature>
<sequence length="316" mass="34187">MLNEIDLSRVDLNLLVLFEAVLAERHVGRAAERLNLSPSAVSHGLGRLRRLLNDPLFLRTPRGVVPTDRAMELAAPVGEILTRVRAVLAVAEPFDPARSRRRFTVGAPDGVSAVVLPALLASLRAQAPDVAVSLSQLLPVQGDVSPERAWRDALAALEARALDIAILPSDAVPARFARTRLYEEDFVIALRRGHPYAQEPTLDRYCAMRHLVVSATGDPFGFVDQVLARHGRARHTVLTAPNFLLALALIAETDLVAALPRRFVAAHAARFGVDGVEAPVPFGRFPINAVVPRAAMPDRGLAWLLDRLASTGRAPG</sequence>
<keyword evidence="10" id="KW-1185">Reference proteome</keyword>
<organism evidence="7 9">
    <name type="scientific">Methylobacterium oxalidis</name>
    <dbReference type="NCBI Taxonomy" id="944322"/>
    <lineage>
        <taxon>Bacteria</taxon>
        <taxon>Pseudomonadati</taxon>
        <taxon>Pseudomonadota</taxon>
        <taxon>Alphaproteobacteria</taxon>
        <taxon>Hyphomicrobiales</taxon>
        <taxon>Methylobacteriaceae</taxon>
        <taxon>Methylobacterium</taxon>
    </lineage>
</organism>
<dbReference type="SUPFAM" id="SSF46785">
    <property type="entry name" value="Winged helix' DNA-binding domain"/>
    <property type="match status" value="1"/>
</dbReference>
<evidence type="ECO:0000256" key="3">
    <source>
        <dbReference type="ARBA" id="ARBA00023015"/>
    </source>
</evidence>
<proteinExistence type="inferred from homology"/>
<keyword evidence="4" id="KW-0238">DNA-binding</keyword>
<dbReference type="RefSeq" id="WP_147028050.1">
    <property type="nucleotide sequence ID" value="NZ_BJZU01000105.1"/>
</dbReference>
<dbReference type="EMBL" id="BSPK01000031">
    <property type="protein sequence ID" value="GLS63913.1"/>
    <property type="molecule type" value="Genomic_DNA"/>
</dbReference>
<accession>A0A512J9G6</accession>
<dbReference type="SUPFAM" id="SSF53850">
    <property type="entry name" value="Periplasmic binding protein-like II"/>
    <property type="match status" value="1"/>
</dbReference>
<dbReference type="Pfam" id="PF00126">
    <property type="entry name" value="HTH_1"/>
    <property type="match status" value="1"/>
</dbReference>
<protein>
    <submittedName>
        <fullName evidence="7">Transcriptional regulator</fullName>
    </submittedName>
</protein>
<dbReference type="Proteomes" id="UP000321960">
    <property type="component" value="Unassembled WGS sequence"/>
</dbReference>
<evidence type="ECO:0000259" key="6">
    <source>
        <dbReference type="PROSITE" id="PS50931"/>
    </source>
</evidence>
<evidence type="ECO:0000313" key="7">
    <source>
        <dbReference type="EMBL" id="GEP06509.1"/>
    </source>
</evidence>
<dbReference type="PANTHER" id="PTHR30118">
    <property type="entry name" value="HTH-TYPE TRANSCRIPTIONAL REGULATOR LEUO-RELATED"/>
    <property type="match status" value="1"/>
</dbReference>
<evidence type="ECO:0000256" key="4">
    <source>
        <dbReference type="ARBA" id="ARBA00023125"/>
    </source>
</evidence>
<keyword evidence="2" id="KW-0536">Nodulation</keyword>
<dbReference type="OrthoDB" id="8339333at2"/>
<evidence type="ECO:0000313" key="9">
    <source>
        <dbReference type="Proteomes" id="UP000321960"/>
    </source>
</evidence>
<keyword evidence="3" id="KW-0805">Transcription regulation</keyword>
<evidence type="ECO:0000256" key="2">
    <source>
        <dbReference type="ARBA" id="ARBA00022458"/>
    </source>
</evidence>
<evidence type="ECO:0000256" key="1">
    <source>
        <dbReference type="ARBA" id="ARBA00009437"/>
    </source>
</evidence>
<evidence type="ECO:0000313" key="8">
    <source>
        <dbReference type="EMBL" id="GLS63913.1"/>
    </source>
</evidence>
<comment type="caution">
    <text evidence="7">The sequence shown here is derived from an EMBL/GenBank/DDBJ whole genome shotgun (WGS) entry which is preliminary data.</text>
</comment>
<keyword evidence="5" id="KW-0804">Transcription</keyword>
<dbReference type="InterPro" id="IPR000847">
    <property type="entry name" value="LysR_HTH_N"/>
</dbReference>
<dbReference type="PANTHER" id="PTHR30118:SF15">
    <property type="entry name" value="TRANSCRIPTIONAL REGULATORY PROTEIN"/>
    <property type="match status" value="1"/>
</dbReference>
<dbReference type="InterPro" id="IPR050389">
    <property type="entry name" value="LysR-type_TF"/>
</dbReference>
<name>A0A512J9G6_9HYPH</name>
<dbReference type="EMBL" id="BJZU01000105">
    <property type="protein sequence ID" value="GEP06509.1"/>
    <property type="molecule type" value="Genomic_DNA"/>
</dbReference>
<reference evidence="10" key="2">
    <citation type="journal article" date="2019" name="Int. J. Syst. Evol. Microbiol.">
        <title>The Global Catalogue of Microorganisms (GCM) 10K type strain sequencing project: providing services to taxonomists for standard genome sequencing and annotation.</title>
        <authorList>
            <consortium name="The Broad Institute Genomics Platform"/>
            <consortium name="The Broad Institute Genome Sequencing Center for Infectious Disease"/>
            <person name="Wu L."/>
            <person name="Ma J."/>
        </authorList>
    </citation>
    <scope>NUCLEOTIDE SEQUENCE [LARGE SCALE GENOMIC DNA]</scope>
    <source>
        <strain evidence="10">NBRC 107715</strain>
    </source>
</reference>
<dbReference type="CDD" id="cd08417">
    <property type="entry name" value="PBP2_Nitroaromatics_like"/>
    <property type="match status" value="1"/>
</dbReference>
<dbReference type="GO" id="GO:0003700">
    <property type="term" value="F:DNA-binding transcription factor activity"/>
    <property type="evidence" value="ECO:0007669"/>
    <property type="project" value="InterPro"/>
</dbReference>
<reference evidence="8" key="4">
    <citation type="submission" date="2023-01" db="EMBL/GenBank/DDBJ databases">
        <title>Draft genome sequence of Methylobacterium oxalidis strain NBRC 107715.</title>
        <authorList>
            <person name="Sun Q."/>
            <person name="Mori K."/>
        </authorList>
    </citation>
    <scope>NUCLEOTIDE SEQUENCE</scope>
    <source>
        <strain evidence="8">NBRC 107715</strain>
    </source>
</reference>
<reference evidence="7 9" key="3">
    <citation type="submission" date="2019-07" db="EMBL/GenBank/DDBJ databases">
        <title>Whole genome shotgun sequence of Methylobacterium oxalidis NBRC 107715.</title>
        <authorList>
            <person name="Hosoyama A."/>
            <person name="Uohara A."/>
            <person name="Ohji S."/>
            <person name="Ichikawa N."/>
        </authorList>
    </citation>
    <scope>NUCLEOTIDE SEQUENCE [LARGE SCALE GENOMIC DNA]</scope>
    <source>
        <strain evidence="7 9">NBRC 107715</strain>
    </source>
</reference>
<dbReference type="InterPro" id="IPR005119">
    <property type="entry name" value="LysR_subst-bd"/>
</dbReference>
<reference evidence="8" key="1">
    <citation type="journal article" date="2014" name="Int. J. Syst. Evol. Microbiol.">
        <title>Complete genome of a new Firmicutes species belonging to the dominant human colonic microbiota ('Ruminococcus bicirculans') reveals two chromosomes and a selective capacity to utilize plant glucans.</title>
        <authorList>
            <consortium name="NISC Comparative Sequencing Program"/>
            <person name="Wegmann U."/>
            <person name="Louis P."/>
            <person name="Goesmann A."/>
            <person name="Henrissat B."/>
            <person name="Duncan S.H."/>
            <person name="Flint H.J."/>
        </authorList>
    </citation>
    <scope>NUCLEOTIDE SEQUENCE</scope>
    <source>
        <strain evidence="8">NBRC 107715</strain>
    </source>
</reference>